<accession>A0ABQ1M0D6</accession>
<keyword evidence="1" id="KW-0812">Transmembrane</keyword>
<keyword evidence="1" id="KW-0472">Membrane</keyword>
<dbReference type="InterPro" id="IPR001193">
    <property type="entry name" value="MBTPS2"/>
</dbReference>
<proteinExistence type="predicted"/>
<feature type="transmembrane region" description="Helical" evidence="1">
    <location>
        <begin position="235"/>
        <end position="255"/>
    </location>
</feature>
<protein>
    <recommendedName>
        <fullName evidence="4">Peptide zinc metalloprotease protein</fullName>
    </recommendedName>
</protein>
<evidence type="ECO:0000313" key="3">
    <source>
        <dbReference type="Proteomes" id="UP000637769"/>
    </source>
</evidence>
<feature type="transmembrane region" description="Helical" evidence="1">
    <location>
        <begin position="338"/>
        <end position="361"/>
    </location>
</feature>
<dbReference type="SUPFAM" id="SSF111369">
    <property type="entry name" value="HlyD-like secretion proteins"/>
    <property type="match status" value="1"/>
</dbReference>
<organism evidence="2 3">
    <name type="scientific">Asaia siamensis</name>
    <dbReference type="NCBI Taxonomy" id="110479"/>
    <lineage>
        <taxon>Bacteria</taxon>
        <taxon>Pseudomonadati</taxon>
        <taxon>Pseudomonadota</taxon>
        <taxon>Alphaproteobacteria</taxon>
        <taxon>Acetobacterales</taxon>
        <taxon>Acetobacteraceae</taxon>
        <taxon>Asaia</taxon>
    </lineage>
</organism>
<dbReference type="PANTHER" id="PTHR13325:SF3">
    <property type="entry name" value="MEMBRANE-BOUND TRANSCRIPTION FACTOR SITE-2 PROTEASE"/>
    <property type="match status" value="1"/>
</dbReference>
<feature type="transmembrane region" description="Helical" evidence="1">
    <location>
        <begin position="407"/>
        <end position="426"/>
    </location>
</feature>
<dbReference type="Proteomes" id="UP000637769">
    <property type="component" value="Unassembled WGS sequence"/>
</dbReference>
<keyword evidence="3" id="KW-1185">Reference proteome</keyword>
<name>A0ABQ1M0D6_9PROT</name>
<reference evidence="3" key="1">
    <citation type="journal article" date="2019" name="Int. J. Syst. Evol. Microbiol.">
        <title>The Global Catalogue of Microorganisms (GCM) 10K type strain sequencing project: providing services to taxonomists for standard genome sequencing and annotation.</title>
        <authorList>
            <consortium name="The Broad Institute Genomics Platform"/>
            <consortium name="The Broad Institute Genome Sequencing Center for Infectious Disease"/>
            <person name="Wu L."/>
            <person name="Ma J."/>
        </authorList>
    </citation>
    <scope>NUCLEOTIDE SEQUENCE [LARGE SCALE GENOMIC DNA]</scope>
    <source>
        <strain evidence="3">CCM 7132</strain>
    </source>
</reference>
<feature type="transmembrane region" description="Helical" evidence="1">
    <location>
        <begin position="367"/>
        <end position="386"/>
    </location>
</feature>
<evidence type="ECO:0008006" key="4">
    <source>
        <dbReference type="Google" id="ProtNLM"/>
    </source>
</evidence>
<feature type="transmembrane region" description="Helical" evidence="1">
    <location>
        <begin position="136"/>
        <end position="154"/>
    </location>
</feature>
<evidence type="ECO:0000313" key="2">
    <source>
        <dbReference type="EMBL" id="GGC32613.1"/>
    </source>
</evidence>
<dbReference type="EMBL" id="BMCH01000004">
    <property type="protein sequence ID" value="GGC32613.1"/>
    <property type="molecule type" value="Genomic_DNA"/>
</dbReference>
<dbReference type="PANTHER" id="PTHR13325">
    <property type="entry name" value="PROTEASE M50 MEMBRANE-BOUND TRANSCRIPTION FACTOR SITE 2 PROTEASE"/>
    <property type="match status" value="1"/>
</dbReference>
<feature type="transmembrane region" description="Helical" evidence="1">
    <location>
        <begin position="196"/>
        <end position="215"/>
    </location>
</feature>
<feature type="transmembrane region" description="Helical" evidence="1">
    <location>
        <begin position="166"/>
        <end position="184"/>
    </location>
</feature>
<evidence type="ECO:0000256" key="1">
    <source>
        <dbReference type="SAM" id="Phobius"/>
    </source>
</evidence>
<comment type="caution">
    <text evidence="2">The sequence shown here is derived from an EMBL/GenBank/DDBJ whole genome shotgun (WGS) entry which is preliminary data.</text>
</comment>
<sequence length="687" mass="77044">MQLLPGQPENGHPTWILYDPVAHRYIKLPWYDIEALNRWHLADASRIADAMRSETAIRVSPDDIERLRKFLIGARLTLPNTADHTRQFVEILARKRSNPVKWLIHHYLFISVTLCNPDALLGRWEARLRFMTGRRVWLIIAGLGISALCVITQQWDMFVHDIGDLWSWRGFALVGCAYFLSKIMHEIGHGLAAKRLGCRVPSMGLALLVLCPVLWTNTTNAWRLTSPRARIAIDIAGMTAELFLGSLAAWLWIVLPDGTAREAALALAASSWVMALTVNLNPLMRFDGYYIFSDLIGTENLQERAFAYSRWILRRAVFGDVTADREPGELPTHKKPLVACWAFSTWIYRFFLFFGIALLVYHATFEALGLVLMAIEIGVFIIMPIMREAHIWARSFTQAPHHGRARFLGLCMLLLLALFLPLPSAIHLPAVMEALEETELTSREHGTIAYVGTEGMPVAKGEPILVLHDDAIARDIVHARAELRYWSDITTQLMRNSVGLQSLNDSIAHKAAALAALEKANEREASLTLRAPFSGVLRDVSDSIRKGNLIARHQKIAVLVAPGKSRITAYATQRQLDYIQKGEGASFVPYDQDRKTSSSIQIVHDFPEESIKKAVLWDAGRGAIKAKNIVGNIKPDRALYRVESISIGEFARKIQSPGVLVIDGKSIYLSVYLYNAIVSSVMDIFLD</sequence>
<gene>
    <name evidence="2" type="ORF">GCM10007207_17630</name>
</gene>
<keyword evidence="1" id="KW-1133">Transmembrane helix</keyword>